<evidence type="ECO:0000313" key="6">
    <source>
        <dbReference type="Proteomes" id="UP000516046"/>
    </source>
</evidence>
<gene>
    <name evidence="5" type="ORF">H6X83_01575</name>
</gene>
<evidence type="ECO:0000256" key="3">
    <source>
        <dbReference type="ARBA" id="ARBA00022840"/>
    </source>
</evidence>
<dbReference type="InterPro" id="IPR051782">
    <property type="entry name" value="ABC_Transporter_VariousFunc"/>
</dbReference>
<proteinExistence type="predicted"/>
<evidence type="ECO:0000256" key="1">
    <source>
        <dbReference type="ARBA" id="ARBA00022448"/>
    </source>
</evidence>
<feature type="domain" description="ABC transporter" evidence="4">
    <location>
        <begin position="2"/>
        <end position="227"/>
    </location>
</feature>
<evidence type="ECO:0000256" key="2">
    <source>
        <dbReference type="ARBA" id="ARBA00022741"/>
    </source>
</evidence>
<dbReference type="InterPro" id="IPR003439">
    <property type="entry name" value="ABC_transporter-like_ATP-bd"/>
</dbReference>
<dbReference type="GO" id="GO:0016887">
    <property type="term" value="F:ATP hydrolysis activity"/>
    <property type="evidence" value="ECO:0007669"/>
    <property type="project" value="InterPro"/>
</dbReference>
<evidence type="ECO:0000259" key="4">
    <source>
        <dbReference type="PROSITE" id="PS50893"/>
    </source>
</evidence>
<dbReference type="CDD" id="cd03230">
    <property type="entry name" value="ABC_DR_subfamily_A"/>
    <property type="match status" value="1"/>
</dbReference>
<keyword evidence="1" id="KW-0813">Transport</keyword>
<name>A0A7G9WI71_9FIRM</name>
<dbReference type="PANTHER" id="PTHR42939:SF1">
    <property type="entry name" value="ABC TRANSPORTER ATP-BINDING PROTEIN ALBC-RELATED"/>
    <property type="match status" value="1"/>
</dbReference>
<dbReference type="PROSITE" id="PS50893">
    <property type="entry name" value="ABC_TRANSPORTER_2"/>
    <property type="match status" value="1"/>
</dbReference>
<dbReference type="Pfam" id="PF00005">
    <property type="entry name" value="ABC_tran"/>
    <property type="match status" value="1"/>
</dbReference>
<dbReference type="EMBL" id="CP060696">
    <property type="protein sequence ID" value="QNO18383.1"/>
    <property type="molecule type" value="Genomic_DNA"/>
</dbReference>
<dbReference type="Proteomes" id="UP000516046">
    <property type="component" value="Chromosome"/>
</dbReference>
<reference evidence="5 6" key="1">
    <citation type="submission" date="2020-08" db="EMBL/GenBank/DDBJ databases">
        <authorList>
            <person name="Ren C."/>
            <person name="Gu Y."/>
            <person name="Xu Y."/>
        </authorList>
    </citation>
    <scope>NUCLEOTIDE SEQUENCE [LARGE SCALE GENOMIC DNA]</scope>
    <source>
        <strain evidence="5 6">LBM18003</strain>
    </source>
</reference>
<dbReference type="PANTHER" id="PTHR42939">
    <property type="entry name" value="ABC TRANSPORTER ATP-BINDING PROTEIN ALBC-RELATED"/>
    <property type="match status" value="1"/>
</dbReference>
<sequence>MIEAKGLSKKFGAKAALDKIDVAIGQGSIYGLVGSNGAGKSTFLRLLAGVYSPDGGELLVDDCQLFENSSVKQRVFFISDYPYFFPHATVQSMAEYYSKLYAKWNAQKYAEMLRTFPIDPKLPISRMSKGMQRQAAIICAIACQPDYLLMDEIFDGLDPVMRQLLKRIVSGEVSDRGMTVIIASHNLRELEDFCDHVGLFHRGGVLFERELDELKLGICKVQAVFRPMIDPAVLTKLQIITSKVHGSILELVVKNSQADALAVLEELHPLTAEALPLTLEEVFISEMEVNGYDIDSILA</sequence>
<protein>
    <submittedName>
        <fullName evidence="5">ABC transporter ATP-binding protein</fullName>
    </submittedName>
</protein>
<dbReference type="AlphaFoldDB" id="A0A7G9WI71"/>
<dbReference type="GO" id="GO:0005524">
    <property type="term" value="F:ATP binding"/>
    <property type="evidence" value="ECO:0007669"/>
    <property type="project" value="UniProtKB-KW"/>
</dbReference>
<dbReference type="SMART" id="SM00382">
    <property type="entry name" value="AAA"/>
    <property type="match status" value="1"/>
</dbReference>
<dbReference type="InterPro" id="IPR027417">
    <property type="entry name" value="P-loop_NTPase"/>
</dbReference>
<keyword evidence="2" id="KW-0547">Nucleotide-binding</keyword>
<dbReference type="RefSeq" id="WP_212507446.1">
    <property type="nucleotide sequence ID" value="NZ_CP060696.1"/>
</dbReference>
<dbReference type="KEGG" id="caml:H6X83_01575"/>
<dbReference type="SUPFAM" id="SSF52540">
    <property type="entry name" value="P-loop containing nucleoside triphosphate hydrolases"/>
    <property type="match status" value="1"/>
</dbReference>
<organism evidence="5 6">
    <name type="scientific">Caproicibacterium amylolyticum</name>
    <dbReference type="NCBI Taxonomy" id="2766537"/>
    <lineage>
        <taxon>Bacteria</taxon>
        <taxon>Bacillati</taxon>
        <taxon>Bacillota</taxon>
        <taxon>Clostridia</taxon>
        <taxon>Eubacteriales</taxon>
        <taxon>Oscillospiraceae</taxon>
        <taxon>Caproicibacterium</taxon>
    </lineage>
</organism>
<dbReference type="InterPro" id="IPR003593">
    <property type="entry name" value="AAA+_ATPase"/>
</dbReference>
<accession>A0A7G9WI71</accession>
<evidence type="ECO:0000313" key="5">
    <source>
        <dbReference type="EMBL" id="QNO18383.1"/>
    </source>
</evidence>
<keyword evidence="6" id="KW-1185">Reference proteome</keyword>
<dbReference type="Gene3D" id="3.40.50.300">
    <property type="entry name" value="P-loop containing nucleotide triphosphate hydrolases"/>
    <property type="match status" value="1"/>
</dbReference>
<keyword evidence="3 5" id="KW-0067">ATP-binding</keyword>